<comment type="caution">
    <text evidence="1">The sequence shown here is derived from an EMBL/GenBank/DDBJ whole genome shotgun (WGS) entry which is preliminary data.</text>
</comment>
<proteinExistence type="predicted"/>
<dbReference type="AlphaFoldDB" id="A0AAV4U7D8"/>
<dbReference type="Proteomes" id="UP001054945">
    <property type="component" value="Unassembled WGS sequence"/>
</dbReference>
<evidence type="ECO:0000313" key="2">
    <source>
        <dbReference type="Proteomes" id="UP001054945"/>
    </source>
</evidence>
<accession>A0AAV4U7D8</accession>
<reference evidence="1 2" key="1">
    <citation type="submission" date="2021-06" db="EMBL/GenBank/DDBJ databases">
        <title>Caerostris extrusa draft genome.</title>
        <authorList>
            <person name="Kono N."/>
            <person name="Arakawa K."/>
        </authorList>
    </citation>
    <scope>NUCLEOTIDE SEQUENCE [LARGE SCALE GENOMIC DNA]</scope>
</reference>
<protein>
    <submittedName>
        <fullName evidence="1">Uncharacterized protein</fullName>
    </submittedName>
</protein>
<sequence>MISSKPPWFGEFHVCRLLMDVSRSELTGVQRKCEYCPKLGSEPLNRVQNGEANNNFVFFITVIETIGVSSLPLKVKLHPNWDEGVVCLQARNSIISGFLTNTLKARMLSQQAVKVHDCTVYRVLHNGLDNFPSPSVVE</sequence>
<gene>
    <name evidence="1" type="ORF">CEXT_670751</name>
</gene>
<organism evidence="1 2">
    <name type="scientific">Caerostris extrusa</name>
    <name type="common">Bark spider</name>
    <name type="synonym">Caerostris bankana</name>
    <dbReference type="NCBI Taxonomy" id="172846"/>
    <lineage>
        <taxon>Eukaryota</taxon>
        <taxon>Metazoa</taxon>
        <taxon>Ecdysozoa</taxon>
        <taxon>Arthropoda</taxon>
        <taxon>Chelicerata</taxon>
        <taxon>Arachnida</taxon>
        <taxon>Araneae</taxon>
        <taxon>Araneomorphae</taxon>
        <taxon>Entelegynae</taxon>
        <taxon>Araneoidea</taxon>
        <taxon>Araneidae</taxon>
        <taxon>Caerostris</taxon>
    </lineage>
</organism>
<keyword evidence="2" id="KW-1185">Reference proteome</keyword>
<name>A0AAV4U7D8_CAEEX</name>
<dbReference type="EMBL" id="BPLR01012388">
    <property type="protein sequence ID" value="GIY53653.1"/>
    <property type="molecule type" value="Genomic_DNA"/>
</dbReference>
<evidence type="ECO:0000313" key="1">
    <source>
        <dbReference type="EMBL" id="GIY53653.1"/>
    </source>
</evidence>